<accession>A0AAJ5Z6Y6</accession>
<organism evidence="2 3">
    <name type="scientific">Malassezia arunalokei</name>
    <dbReference type="NCBI Taxonomy" id="1514897"/>
    <lineage>
        <taxon>Eukaryota</taxon>
        <taxon>Fungi</taxon>
        <taxon>Dikarya</taxon>
        <taxon>Basidiomycota</taxon>
        <taxon>Ustilaginomycotina</taxon>
        <taxon>Malasseziomycetes</taxon>
        <taxon>Malasseziales</taxon>
        <taxon>Malasseziaceae</taxon>
        <taxon>Malassezia</taxon>
    </lineage>
</organism>
<evidence type="ECO:0000313" key="2">
    <source>
        <dbReference type="EMBL" id="WFD16311.1"/>
    </source>
</evidence>
<proteinExistence type="predicted"/>
<reference evidence="2 3" key="1">
    <citation type="submission" date="2023-03" db="EMBL/GenBank/DDBJ databases">
        <title>Mating type loci evolution in Malassezia.</title>
        <authorList>
            <person name="Coelho M.A."/>
        </authorList>
    </citation>
    <scope>NUCLEOTIDE SEQUENCE [LARGE SCALE GENOMIC DNA]</scope>
    <source>
        <strain evidence="2 3">CBS 13387</strain>
    </source>
</reference>
<dbReference type="AlphaFoldDB" id="A0AAJ5Z6Y6"/>
<sequence length="492" mass="53127">MTALRRSARSKSTDKKEVPEADKRPELSTSDAERIARVLETLAPDTLEQKMPFHPSLTLRALLSQPRPKIHDVWNAMKQASEQAARHDARGHVGILVAMHVLVRVATEGGHDVDDTAPTAYALHMHLPSGEYFTNAVHLRESYAHSLDTGVADLVSVAPLVRGYVPTPSLGERVRQLKKFTPTPTPKSTTSAFLSYGAFGSSLGPSFDSTGSTVDAETSALTWGEQHRVSRDLHRRWGHSLARSVDAAYATAKNAMEEDDPEPWSDTDLIQAAVDVDPALDPSLMKQAVDVLATDDILTQNEIRLDELQEIQWLRVRMMKDDSVPIPPAMIEREQLLAKQVLSSLVDLLCQVAPSALGHIARAAGPLMHMSHVALVSSLSDTQTGVASRGFWGTLPDAFCGAASKATLSLPGMPPDSSSWATLLRPAAIADNVTAHAAPERRNILASEYEQFAASPATAVKNVLIQPRAPAIYATGPPRPPYAAGGSPHPRP</sequence>
<protein>
    <submittedName>
        <fullName evidence="2">Uncharacterized protein</fullName>
    </submittedName>
</protein>
<feature type="region of interest" description="Disordered" evidence="1">
    <location>
        <begin position="1"/>
        <end position="31"/>
    </location>
</feature>
<evidence type="ECO:0000256" key="1">
    <source>
        <dbReference type="SAM" id="MobiDB-lite"/>
    </source>
</evidence>
<gene>
    <name evidence="2" type="ORF">MARU1_002345</name>
</gene>
<dbReference type="Proteomes" id="UP001217582">
    <property type="component" value="Chromosome 4"/>
</dbReference>
<dbReference type="EMBL" id="CP119919">
    <property type="protein sequence ID" value="WFD16311.1"/>
    <property type="molecule type" value="Genomic_DNA"/>
</dbReference>
<keyword evidence="3" id="KW-1185">Reference proteome</keyword>
<feature type="region of interest" description="Disordered" evidence="1">
    <location>
        <begin position="472"/>
        <end position="492"/>
    </location>
</feature>
<evidence type="ECO:0000313" key="3">
    <source>
        <dbReference type="Proteomes" id="UP001217582"/>
    </source>
</evidence>
<feature type="compositionally biased region" description="Basic and acidic residues" evidence="1">
    <location>
        <begin position="11"/>
        <end position="31"/>
    </location>
</feature>
<name>A0AAJ5Z6Y6_9BASI</name>